<proteinExistence type="predicted"/>
<accession>A0A0F2M497</accession>
<sequence length="77" mass="8547">MCVTLKGHWRGFRETWSVLGEFMGSEERASGECVCVTGKKKGNSTAVEYLLGVRALLWRAREREGGRKGGIDKSKKA</sequence>
<evidence type="ECO:0000313" key="1">
    <source>
        <dbReference type="EMBL" id="KJR84528.1"/>
    </source>
</evidence>
<name>A0A0F2M497_SPOSC</name>
<dbReference type="VEuPathDB" id="FungiDB:SPSK_10192"/>
<protein>
    <submittedName>
        <fullName evidence="1">Uncharacterized protein</fullName>
    </submittedName>
</protein>
<evidence type="ECO:0000313" key="2">
    <source>
        <dbReference type="Proteomes" id="UP000033710"/>
    </source>
</evidence>
<organism evidence="1 2">
    <name type="scientific">Sporothrix schenckii 1099-18</name>
    <dbReference type="NCBI Taxonomy" id="1397361"/>
    <lineage>
        <taxon>Eukaryota</taxon>
        <taxon>Fungi</taxon>
        <taxon>Dikarya</taxon>
        <taxon>Ascomycota</taxon>
        <taxon>Pezizomycotina</taxon>
        <taxon>Sordariomycetes</taxon>
        <taxon>Sordariomycetidae</taxon>
        <taxon>Ophiostomatales</taxon>
        <taxon>Ophiostomataceae</taxon>
        <taxon>Sporothrix</taxon>
    </lineage>
</organism>
<dbReference type="KEGG" id="ssck:SPSK_10192"/>
<dbReference type="GeneID" id="27672018"/>
<gene>
    <name evidence="1" type="ORF">SPSK_10192</name>
</gene>
<dbReference type="EMBL" id="AXCR01000007">
    <property type="protein sequence ID" value="KJR84528.1"/>
    <property type="molecule type" value="Genomic_DNA"/>
</dbReference>
<reference evidence="1 2" key="1">
    <citation type="journal article" date="2014" name="BMC Genomics">
        <title>Comparative genomics of the major fungal agents of human and animal Sporotrichosis: Sporothrix schenckii and Sporothrix brasiliensis.</title>
        <authorList>
            <person name="Teixeira M.M."/>
            <person name="de Almeida L.G."/>
            <person name="Kubitschek-Barreira P."/>
            <person name="Alves F.L."/>
            <person name="Kioshima E.S."/>
            <person name="Abadio A.K."/>
            <person name="Fernandes L."/>
            <person name="Derengowski L.S."/>
            <person name="Ferreira K.S."/>
            <person name="Souza R.C."/>
            <person name="Ruiz J.C."/>
            <person name="de Andrade N.C."/>
            <person name="Paes H.C."/>
            <person name="Nicola A.M."/>
            <person name="Albuquerque P."/>
            <person name="Gerber A.L."/>
            <person name="Martins V.P."/>
            <person name="Peconick L.D."/>
            <person name="Neto A.V."/>
            <person name="Chaucanez C.B."/>
            <person name="Silva P.A."/>
            <person name="Cunha O.L."/>
            <person name="de Oliveira F.F."/>
            <person name="dos Santos T.C."/>
            <person name="Barros A.L."/>
            <person name="Soares M.A."/>
            <person name="de Oliveira L.M."/>
            <person name="Marini M.M."/>
            <person name="Villalobos-Duno H."/>
            <person name="Cunha M.M."/>
            <person name="de Hoog S."/>
            <person name="da Silveira J.F."/>
            <person name="Henrissat B."/>
            <person name="Nino-Vega G.A."/>
            <person name="Cisalpino P.S."/>
            <person name="Mora-Montes H.M."/>
            <person name="Almeida S.R."/>
            <person name="Stajich J.E."/>
            <person name="Lopes-Bezerra L.M."/>
            <person name="Vasconcelos A.T."/>
            <person name="Felipe M.S."/>
        </authorList>
    </citation>
    <scope>NUCLEOTIDE SEQUENCE [LARGE SCALE GENOMIC DNA]</scope>
    <source>
        <strain evidence="1 2">1099-18</strain>
    </source>
</reference>
<reference evidence="1 2" key="2">
    <citation type="journal article" date="2015" name="Eukaryot. Cell">
        <title>Asexual propagation of a virulent clone complex in a human and feline outbreak of sporotrichosis.</title>
        <authorList>
            <person name="Teixeira Mde M."/>
            <person name="Rodrigues A.M."/>
            <person name="Tsui C.K."/>
            <person name="de Almeida L.G."/>
            <person name="Van Diepeningen A.D."/>
            <person name="van den Ende B.G."/>
            <person name="Fernandes G.F."/>
            <person name="Kano R."/>
            <person name="Hamelin R.C."/>
            <person name="Lopes-Bezerra L.M."/>
            <person name="Vasconcelos A.T."/>
            <person name="de Hoog S."/>
            <person name="de Camargo Z.P."/>
            <person name="Felipe M.S."/>
        </authorList>
    </citation>
    <scope>NUCLEOTIDE SEQUENCE [LARGE SCALE GENOMIC DNA]</scope>
    <source>
        <strain evidence="1 2">1099-18</strain>
    </source>
</reference>
<comment type="caution">
    <text evidence="1">The sequence shown here is derived from an EMBL/GenBank/DDBJ whole genome shotgun (WGS) entry which is preliminary data.</text>
</comment>
<dbReference type="Proteomes" id="UP000033710">
    <property type="component" value="Unassembled WGS sequence"/>
</dbReference>
<dbReference type="RefSeq" id="XP_016587204.1">
    <property type="nucleotide sequence ID" value="XM_016736741.1"/>
</dbReference>
<dbReference type="AlphaFoldDB" id="A0A0F2M497"/>